<accession>A0A3G9JP48</accession>
<evidence type="ECO:0000313" key="1">
    <source>
        <dbReference type="EMBL" id="BBH24634.1"/>
    </source>
</evidence>
<gene>
    <name evidence="1" type="ORF">Back11_59790</name>
</gene>
<sequence length="278" mass="30970">MEIKEMIESIVRELVTTMQAEAVKKPKVLYIFCDSTAHEGYTDHFILLRNHGIQYDILFLDGITSAWLGMKKIESGGPGKSIAVDEFAPAPIEVPMDYDGIVIPEIDLDNAGRAALGMKGTVKSEIIFSALVLNKFVLVGDDSPGLKRADRRTLRTLELPKPFQKLFDYYKQEMQMYGVEFAPAKSLAEWVVRKCADTAVKSTEPTADSSASPIDQKQKLDEADVKFEGGLVSAEWVNQQMKSKRFSKLILSKGTILSPLAKDMLKEKGVDVQFADER</sequence>
<organism evidence="1 2">
    <name type="scientific">Paenibacillus baekrokdamisoli</name>
    <dbReference type="NCBI Taxonomy" id="1712516"/>
    <lineage>
        <taxon>Bacteria</taxon>
        <taxon>Bacillati</taxon>
        <taxon>Bacillota</taxon>
        <taxon>Bacilli</taxon>
        <taxon>Bacillales</taxon>
        <taxon>Paenibacillaceae</taxon>
        <taxon>Paenibacillus</taxon>
    </lineage>
</organism>
<protein>
    <submittedName>
        <fullName evidence="1">Uncharacterized protein</fullName>
    </submittedName>
</protein>
<evidence type="ECO:0000313" key="2">
    <source>
        <dbReference type="Proteomes" id="UP000275368"/>
    </source>
</evidence>
<proteinExistence type="predicted"/>
<reference evidence="1 2" key="1">
    <citation type="submission" date="2018-11" db="EMBL/GenBank/DDBJ databases">
        <title>Complete genome sequence of Paenibacillus baekrokdamisoli strain KCTC 33723.</title>
        <authorList>
            <person name="Kang S.W."/>
            <person name="Lee K.C."/>
            <person name="Kim K.K."/>
            <person name="Kim J.S."/>
            <person name="Kim D.S."/>
            <person name="Ko S.H."/>
            <person name="Yang S.H."/>
            <person name="Lee J.S."/>
        </authorList>
    </citation>
    <scope>NUCLEOTIDE SEQUENCE [LARGE SCALE GENOMIC DNA]</scope>
    <source>
        <strain evidence="1 2">KCTC 33723</strain>
    </source>
</reference>
<name>A0A3G9JP48_9BACL</name>
<dbReference type="Proteomes" id="UP000275368">
    <property type="component" value="Chromosome"/>
</dbReference>
<dbReference type="OrthoDB" id="2827920at2"/>
<dbReference type="EMBL" id="AP019308">
    <property type="protein sequence ID" value="BBH24634.1"/>
    <property type="molecule type" value="Genomic_DNA"/>
</dbReference>
<dbReference type="AlphaFoldDB" id="A0A3G9JP48"/>
<dbReference type="KEGG" id="pbk:Back11_59790"/>
<dbReference type="RefSeq" id="WP_125664977.1">
    <property type="nucleotide sequence ID" value="NZ_AP019308.1"/>
</dbReference>
<keyword evidence="2" id="KW-1185">Reference proteome</keyword>